<keyword evidence="2" id="KW-1185">Reference proteome</keyword>
<evidence type="ECO:0000313" key="1">
    <source>
        <dbReference type="EMBL" id="KAK0511545.1"/>
    </source>
</evidence>
<sequence length="214" mass="23486">MHGPAYIHPQRQPHFKGFSSTHENEAMIRFFILTVALQRCVSILAAPFELTTPLSLSLPLLLHDRPNTTILVPTTISPSNSTNPLPPMPTHDFIIHFTTSLAIMITYNIERILSKSDTLACLKRAQIDIPSGADAASPVPGPQVYSSANVILSLLPSSSPEMLWSEWNATVRALEWFTQEYEAVAMVFSVMDWFDVSKILGRGAIAVSSPSAAL</sequence>
<name>A0AA39V828_9LECA</name>
<reference evidence="1" key="1">
    <citation type="submission" date="2023-03" db="EMBL/GenBank/DDBJ databases">
        <title>Complete genome of Cladonia borealis.</title>
        <authorList>
            <person name="Park H."/>
        </authorList>
    </citation>
    <scope>NUCLEOTIDE SEQUENCE</scope>
    <source>
        <strain evidence="1">ANT050790</strain>
    </source>
</reference>
<dbReference type="AlphaFoldDB" id="A0AA39V828"/>
<gene>
    <name evidence="1" type="ORF">JMJ35_006118</name>
</gene>
<organism evidence="1 2">
    <name type="scientific">Cladonia borealis</name>
    <dbReference type="NCBI Taxonomy" id="184061"/>
    <lineage>
        <taxon>Eukaryota</taxon>
        <taxon>Fungi</taxon>
        <taxon>Dikarya</taxon>
        <taxon>Ascomycota</taxon>
        <taxon>Pezizomycotina</taxon>
        <taxon>Lecanoromycetes</taxon>
        <taxon>OSLEUM clade</taxon>
        <taxon>Lecanoromycetidae</taxon>
        <taxon>Lecanorales</taxon>
        <taxon>Lecanorineae</taxon>
        <taxon>Cladoniaceae</taxon>
        <taxon>Cladonia</taxon>
    </lineage>
</organism>
<dbReference type="EMBL" id="JAFEKC020000013">
    <property type="protein sequence ID" value="KAK0511545.1"/>
    <property type="molecule type" value="Genomic_DNA"/>
</dbReference>
<dbReference type="Proteomes" id="UP001166286">
    <property type="component" value="Unassembled WGS sequence"/>
</dbReference>
<comment type="caution">
    <text evidence="1">The sequence shown here is derived from an EMBL/GenBank/DDBJ whole genome shotgun (WGS) entry which is preliminary data.</text>
</comment>
<protein>
    <submittedName>
        <fullName evidence="1">Uncharacterized protein</fullName>
    </submittedName>
</protein>
<evidence type="ECO:0000313" key="2">
    <source>
        <dbReference type="Proteomes" id="UP001166286"/>
    </source>
</evidence>
<proteinExistence type="predicted"/>
<accession>A0AA39V828</accession>